<feature type="domain" description="PA" evidence="13">
    <location>
        <begin position="348"/>
        <end position="416"/>
    </location>
</feature>
<dbReference type="Pfam" id="PF02225">
    <property type="entry name" value="PA"/>
    <property type="match status" value="1"/>
</dbReference>
<feature type="active site" description="Charge relay system" evidence="8 9">
    <location>
        <position position="148"/>
    </location>
</feature>
<dbReference type="InterPro" id="IPR023827">
    <property type="entry name" value="Peptidase_S8_Asp-AS"/>
</dbReference>
<dbReference type="STRING" id="1236970.JCM9140_3358"/>
<evidence type="ECO:0000259" key="13">
    <source>
        <dbReference type="Pfam" id="PF02225"/>
    </source>
</evidence>
<dbReference type="InterPro" id="IPR000209">
    <property type="entry name" value="Peptidase_S8/S53_dom"/>
</dbReference>
<dbReference type="PROSITE" id="PS51892">
    <property type="entry name" value="SUBTILASE"/>
    <property type="match status" value="1"/>
</dbReference>
<proteinExistence type="inferred from homology"/>
<keyword evidence="3" id="KW-0964">Secreted</keyword>
<dbReference type="InterPro" id="IPR015500">
    <property type="entry name" value="Peptidase_S8_subtilisin-rel"/>
</dbReference>
<dbReference type="PANTHER" id="PTHR43806:SF65">
    <property type="entry name" value="SERINE PROTEASE APRX"/>
    <property type="match status" value="1"/>
</dbReference>
<dbReference type="PANTHER" id="PTHR43806">
    <property type="entry name" value="PEPTIDASE S8"/>
    <property type="match status" value="1"/>
</dbReference>
<dbReference type="SUPFAM" id="SSF52743">
    <property type="entry name" value="Subtilisin-like"/>
    <property type="match status" value="1"/>
</dbReference>
<dbReference type="InterPro" id="IPR003137">
    <property type="entry name" value="PA_domain"/>
</dbReference>
<evidence type="ECO:0000259" key="12">
    <source>
        <dbReference type="Pfam" id="PF00082"/>
    </source>
</evidence>
<dbReference type="InterPro" id="IPR023828">
    <property type="entry name" value="Peptidase_S8_Ser-AS"/>
</dbReference>
<evidence type="ECO:0000256" key="11">
    <source>
        <dbReference type="SAM" id="SignalP"/>
    </source>
</evidence>
<comment type="caution">
    <text evidence="14">The sequence shown here is derived from an EMBL/GenBank/DDBJ whole genome shotgun (WGS) entry which is preliminary data.</text>
</comment>
<evidence type="ECO:0000256" key="3">
    <source>
        <dbReference type="ARBA" id="ARBA00022525"/>
    </source>
</evidence>
<feature type="domain" description="Peptidase S8/S53" evidence="12">
    <location>
        <begin position="139"/>
        <end position="533"/>
    </location>
</feature>
<keyword evidence="2" id="KW-0134">Cell wall</keyword>
<dbReference type="Pfam" id="PF00082">
    <property type="entry name" value="Peptidase_S8"/>
    <property type="match status" value="1"/>
</dbReference>
<evidence type="ECO:0000256" key="9">
    <source>
        <dbReference type="PROSITE-ProRule" id="PRU01240"/>
    </source>
</evidence>
<dbReference type="EMBL" id="BAUT01000043">
    <property type="protein sequence ID" value="GAE27230.1"/>
    <property type="molecule type" value="Genomic_DNA"/>
</dbReference>
<dbReference type="Gene3D" id="3.50.30.30">
    <property type="match status" value="1"/>
</dbReference>
<gene>
    <name evidence="14" type="ORF">JCM9140_3358</name>
</gene>
<evidence type="ECO:0000256" key="10">
    <source>
        <dbReference type="RuleBase" id="RU003355"/>
    </source>
</evidence>
<protein>
    <submittedName>
        <fullName evidence="14">Subtilase family domain protein</fullName>
    </submittedName>
</protein>
<dbReference type="PROSITE" id="PS00136">
    <property type="entry name" value="SUBTILASE_ASP"/>
    <property type="match status" value="1"/>
</dbReference>
<dbReference type="Gene3D" id="3.40.50.200">
    <property type="entry name" value="Peptidase S8/S53 domain"/>
    <property type="match status" value="1"/>
</dbReference>
<dbReference type="InterPro" id="IPR022398">
    <property type="entry name" value="Peptidase_S8_His-AS"/>
</dbReference>
<evidence type="ECO:0000256" key="6">
    <source>
        <dbReference type="ARBA" id="ARBA00022801"/>
    </source>
</evidence>
<dbReference type="PRINTS" id="PR00723">
    <property type="entry name" value="SUBTILISIN"/>
</dbReference>
<organism evidence="14 15">
    <name type="scientific">Halalkalibacter wakoensis JCM 9140</name>
    <dbReference type="NCBI Taxonomy" id="1236970"/>
    <lineage>
        <taxon>Bacteria</taxon>
        <taxon>Bacillati</taxon>
        <taxon>Bacillota</taxon>
        <taxon>Bacilli</taxon>
        <taxon>Bacillales</taxon>
        <taxon>Bacillaceae</taxon>
        <taxon>Halalkalibacter</taxon>
    </lineage>
</organism>
<keyword evidence="4 9" id="KW-0645">Protease</keyword>
<feature type="chain" id="PRO_5039359949" evidence="11">
    <location>
        <begin position="26"/>
        <end position="758"/>
    </location>
</feature>
<dbReference type="AlphaFoldDB" id="W4Q5J4"/>
<dbReference type="InterPro" id="IPR050131">
    <property type="entry name" value="Peptidase_S8_subtilisin-like"/>
</dbReference>
<evidence type="ECO:0000256" key="2">
    <source>
        <dbReference type="ARBA" id="ARBA00022512"/>
    </source>
</evidence>
<dbReference type="GO" id="GO:0004252">
    <property type="term" value="F:serine-type endopeptidase activity"/>
    <property type="evidence" value="ECO:0007669"/>
    <property type="project" value="UniProtKB-UniRule"/>
</dbReference>
<evidence type="ECO:0000256" key="1">
    <source>
        <dbReference type="ARBA" id="ARBA00011073"/>
    </source>
</evidence>
<comment type="similarity">
    <text evidence="1 9 10">Belongs to the peptidase S8 family.</text>
</comment>
<keyword evidence="6 9" id="KW-0378">Hydrolase</keyword>
<dbReference type="InterPro" id="IPR046450">
    <property type="entry name" value="PA_dom_sf"/>
</dbReference>
<evidence type="ECO:0000313" key="14">
    <source>
        <dbReference type="EMBL" id="GAE27230.1"/>
    </source>
</evidence>
<feature type="active site" description="Charge relay system" evidence="8 9">
    <location>
        <position position="481"/>
    </location>
</feature>
<evidence type="ECO:0000256" key="4">
    <source>
        <dbReference type="ARBA" id="ARBA00022670"/>
    </source>
</evidence>
<keyword evidence="15" id="KW-1185">Reference proteome</keyword>
<evidence type="ECO:0000313" key="15">
    <source>
        <dbReference type="Proteomes" id="UP000018890"/>
    </source>
</evidence>
<dbReference type="InterPro" id="IPR036852">
    <property type="entry name" value="Peptidase_S8/S53_dom_sf"/>
</dbReference>
<evidence type="ECO:0000256" key="5">
    <source>
        <dbReference type="ARBA" id="ARBA00022729"/>
    </source>
</evidence>
<keyword evidence="5 11" id="KW-0732">Signal</keyword>
<sequence length="758" mass="82582">MDMNRVIACMLVLTMIVCNVGLASAEAAIYPEIPTVGKVDQSNEKVIVIATANGNVEEALQQVNLAFPSSKVRKTFKRALNGFSIELLESEVDMLRELQGIERVDQVVDYKANLDSSVPFIGADEIRGKLDNNGEHLTGKGIKVAVIDTGIDYKHPDLEANYKGGYDVVDYDHDPMETVASQGPPTLHGTHVAGIIAANGQVKGVAPEADIYAYRALGPGGQGTTEQVIEAIEKAIEDEVDVLNLSLGNTVNGPDWPTSIALDKAVEEGIVAVTSNGNSGPNMWTVGSPGTSTKAISVGASAPPIKTPYVTIAGLDKEISLYPIGGTLPWALKRDFELVDVGYGLKEEWEEVDVNGKIALIERGMIPFSEKARYALDNGAKAVLIYNNLPGSFVGAVEQGMKIPVVAISKEDGDWLLEQLEESKESQYARTIYRNEEDFIAPFSSRGPVTQTWEVKPDLVAPGVSIDSTVPKGYLGLNGTSMSAPHVAGAAALVKQAHPDWTPEQIKAALMNTAKKLINEDGEPYYPYEQGAGRLQVNRAIDAKTLVYPGALTFGKWSKDDPREKRKVTFTIENHDNHTRTFHVKPPFELPDGLQWDVPFSTEIKAGEKKEVTVELDLFPAVLAEGIHHGDIVVEGGKDPISIPYVFFIEEPNYPRAMAFNFGHGDRPGEYRYEMYLPGGAEEMGIALYDPDTFQFVKFLDVKEDVGRGMVGKEWDDLDLPDGTYKALIFAKKDGKEDTIETNITIGALLPEGKKDED</sequence>
<evidence type="ECO:0000256" key="8">
    <source>
        <dbReference type="PIRSR" id="PIRSR615500-1"/>
    </source>
</evidence>
<dbReference type="CDD" id="cd07474">
    <property type="entry name" value="Peptidases_S8_subtilisin_Vpr-like"/>
    <property type="match status" value="1"/>
</dbReference>
<feature type="signal peptide" evidence="11">
    <location>
        <begin position="1"/>
        <end position="25"/>
    </location>
</feature>
<evidence type="ECO:0000256" key="7">
    <source>
        <dbReference type="ARBA" id="ARBA00022825"/>
    </source>
</evidence>
<dbReference type="CDD" id="cd02133">
    <property type="entry name" value="PA_C5a_like"/>
    <property type="match status" value="1"/>
</dbReference>
<name>W4Q5J4_9BACI</name>
<dbReference type="InterPro" id="IPR034213">
    <property type="entry name" value="S8_Vpr-like"/>
</dbReference>
<dbReference type="Proteomes" id="UP000018890">
    <property type="component" value="Unassembled WGS sequence"/>
</dbReference>
<keyword evidence="7 9" id="KW-0720">Serine protease</keyword>
<dbReference type="PROSITE" id="PS00137">
    <property type="entry name" value="SUBTILASE_HIS"/>
    <property type="match status" value="1"/>
</dbReference>
<accession>W4Q5J4</accession>
<dbReference type="SUPFAM" id="SSF52025">
    <property type="entry name" value="PA domain"/>
    <property type="match status" value="1"/>
</dbReference>
<reference evidence="14" key="1">
    <citation type="journal article" date="2014" name="Genome Announc.">
        <title>Draft Genome Sequences of Three Alkaliphilic Bacillus Strains, Bacillus wakoensis JCM 9140T, Bacillus akibai JCM 9157T, and Bacillus hemicellulosilyticus JCM 9152T.</title>
        <authorList>
            <person name="Yuki M."/>
            <person name="Oshima K."/>
            <person name="Suda W."/>
            <person name="Oshida Y."/>
            <person name="Kitamura K."/>
            <person name="Iida T."/>
            <person name="Hattori M."/>
            <person name="Ohkuma M."/>
        </authorList>
    </citation>
    <scope>NUCLEOTIDE SEQUENCE [LARGE SCALE GENOMIC DNA]</scope>
    <source>
        <strain evidence="14">JCM 9140</strain>
    </source>
</reference>
<dbReference type="GO" id="GO:0006508">
    <property type="term" value="P:proteolysis"/>
    <property type="evidence" value="ECO:0007669"/>
    <property type="project" value="UniProtKB-KW"/>
</dbReference>
<feature type="active site" description="Charge relay system" evidence="8 9">
    <location>
        <position position="188"/>
    </location>
</feature>
<dbReference type="PROSITE" id="PS00138">
    <property type="entry name" value="SUBTILASE_SER"/>
    <property type="match status" value="1"/>
</dbReference>